<dbReference type="Gene3D" id="3.30.420.10">
    <property type="entry name" value="Ribonuclease H-like superfamily/Ribonuclease H"/>
    <property type="match status" value="1"/>
</dbReference>
<evidence type="ECO:0000259" key="1">
    <source>
        <dbReference type="PROSITE" id="PS50994"/>
    </source>
</evidence>
<name>A0ABV1HW40_9FIRM</name>
<dbReference type="SUPFAM" id="SSF46689">
    <property type="entry name" value="Homeodomain-like"/>
    <property type="match status" value="1"/>
</dbReference>
<dbReference type="InterPro" id="IPR036397">
    <property type="entry name" value="RNaseH_sf"/>
</dbReference>
<evidence type="ECO:0000313" key="3">
    <source>
        <dbReference type="Proteomes" id="UP001478133"/>
    </source>
</evidence>
<dbReference type="InterPro" id="IPR001584">
    <property type="entry name" value="Integrase_cat-core"/>
</dbReference>
<gene>
    <name evidence="2" type="ORF">ABFO16_08915</name>
</gene>
<sequence length="373" mass="43773">MDKQRKEFAEKAQTTDNFSALCREYNITRKTGYKWKERYANNEPMTDRSKVPNKVANRTPYEIEQQILRVRYENPKWGGKQIQHFLEMNGVENIPCSKTIGNILKRKGCISKEASLAHQPYKRFERSKCNQMWQTDFKGDFGLLDGTRCYPLDILDDPSRFCIKIAVKPNLLGVLDSFQEAFYEYGIPNSVLSDNGGTFRGLHGGYTQFEKWLMNNDVLPIHGRVKHPQTQGKIERFHRTMKEELLNIYQFNNLSEADLALQEWRNKYNYTRGHHALNMKCPGEVYEPSQKKYTGIIKPYEYSGEYHVIKVNSWGYLRFAKWQEYLSETMIGEQIELRPSQNGSTFIACYRNFRIAEFDADTGKRLNRNIARI</sequence>
<dbReference type="PANTHER" id="PTHR47515">
    <property type="entry name" value="LOW CALCIUM RESPONSE LOCUS PROTEIN T"/>
    <property type="match status" value="1"/>
</dbReference>
<dbReference type="Pfam" id="PF13683">
    <property type="entry name" value="rve_3"/>
    <property type="match status" value="1"/>
</dbReference>
<dbReference type="EMBL" id="JBBMFI010000049">
    <property type="protein sequence ID" value="MEQ2566354.1"/>
    <property type="molecule type" value="Genomic_DNA"/>
</dbReference>
<feature type="domain" description="Integrase catalytic" evidence="1">
    <location>
        <begin position="116"/>
        <end position="290"/>
    </location>
</feature>
<dbReference type="NCBIfam" id="NF033577">
    <property type="entry name" value="transpos_IS481"/>
    <property type="match status" value="1"/>
</dbReference>
<protein>
    <submittedName>
        <fullName evidence="2">IS481 family transposase</fullName>
    </submittedName>
</protein>
<dbReference type="Proteomes" id="UP001478133">
    <property type="component" value="Unassembled WGS sequence"/>
</dbReference>
<dbReference type="InterPro" id="IPR012337">
    <property type="entry name" value="RNaseH-like_sf"/>
</dbReference>
<dbReference type="SUPFAM" id="SSF53098">
    <property type="entry name" value="Ribonuclease H-like"/>
    <property type="match status" value="1"/>
</dbReference>
<comment type="caution">
    <text evidence="2">The sequence shown here is derived from an EMBL/GenBank/DDBJ whole genome shotgun (WGS) entry which is preliminary data.</text>
</comment>
<dbReference type="PROSITE" id="PS50994">
    <property type="entry name" value="INTEGRASE"/>
    <property type="match status" value="1"/>
</dbReference>
<organism evidence="2 3">
    <name type="scientific">Ruminococcoides intestinihominis</name>
    <dbReference type="NCBI Taxonomy" id="3133161"/>
    <lineage>
        <taxon>Bacteria</taxon>
        <taxon>Bacillati</taxon>
        <taxon>Bacillota</taxon>
        <taxon>Clostridia</taxon>
        <taxon>Eubacteriales</taxon>
        <taxon>Oscillospiraceae</taxon>
        <taxon>Ruminococcoides</taxon>
    </lineage>
</organism>
<proteinExistence type="predicted"/>
<accession>A0ABV1HW40</accession>
<keyword evidence="3" id="KW-1185">Reference proteome</keyword>
<dbReference type="RefSeq" id="WP_211147818.1">
    <property type="nucleotide sequence ID" value="NZ_JBBMEY010000029.1"/>
</dbReference>
<reference evidence="2 3" key="1">
    <citation type="submission" date="2024-03" db="EMBL/GenBank/DDBJ databases">
        <title>Human intestinal bacterial collection.</title>
        <authorList>
            <person name="Pauvert C."/>
            <person name="Hitch T.C.A."/>
            <person name="Clavel T."/>
        </authorList>
    </citation>
    <scope>NUCLEOTIDE SEQUENCE [LARGE SCALE GENOMIC DNA]</scope>
    <source>
        <strain evidence="2 3">CLA-AP-H18</strain>
    </source>
</reference>
<dbReference type="InterPro" id="IPR009057">
    <property type="entry name" value="Homeodomain-like_sf"/>
</dbReference>
<dbReference type="InterPro" id="IPR047656">
    <property type="entry name" value="IS481-like_transpos"/>
</dbReference>
<evidence type="ECO:0000313" key="2">
    <source>
        <dbReference type="EMBL" id="MEQ2566354.1"/>
    </source>
</evidence>
<dbReference type="PANTHER" id="PTHR47515:SF2">
    <property type="entry name" value="INTEGRASE CORE DOMAIN PROTEIN"/>
    <property type="match status" value="1"/>
</dbReference>